<dbReference type="GO" id="GO:0000166">
    <property type="term" value="F:nucleotide binding"/>
    <property type="evidence" value="ECO:0007669"/>
    <property type="project" value="UniProtKB-KW"/>
</dbReference>
<dbReference type="RefSeq" id="WP_126155931.1">
    <property type="nucleotide sequence ID" value="NZ_UZWE01000059.1"/>
</dbReference>
<dbReference type="SUPFAM" id="SSF64167">
    <property type="entry name" value="SurE-like"/>
    <property type="match status" value="1"/>
</dbReference>
<feature type="binding site" evidence="7">
    <location>
        <position position="43"/>
    </location>
    <ligand>
        <name>a divalent metal cation</name>
        <dbReference type="ChEBI" id="CHEBI:60240"/>
    </ligand>
</feature>
<comment type="subcellular location">
    <subcellularLocation>
        <location evidence="7">Cytoplasm</location>
    </subcellularLocation>
</comment>
<keyword evidence="3 7" id="KW-0963">Cytoplasm</keyword>
<evidence type="ECO:0000313" key="9">
    <source>
        <dbReference type="EMBL" id="VDS10340.1"/>
    </source>
</evidence>
<dbReference type="NCBIfam" id="TIGR00087">
    <property type="entry name" value="surE"/>
    <property type="match status" value="1"/>
</dbReference>
<evidence type="ECO:0000256" key="5">
    <source>
        <dbReference type="ARBA" id="ARBA00022741"/>
    </source>
</evidence>
<dbReference type="GO" id="GO:0004309">
    <property type="term" value="F:exopolyphosphatase activity"/>
    <property type="evidence" value="ECO:0007669"/>
    <property type="project" value="TreeGrafter"/>
</dbReference>
<dbReference type="GO" id="GO:0008253">
    <property type="term" value="F:5'-nucleotidase activity"/>
    <property type="evidence" value="ECO:0007669"/>
    <property type="project" value="UniProtKB-UniRule"/>
</dbReference>
<reference evidence="9 10" key="1">
    <citation type="submission" date="2018-12" db="EMBL/GenBank/DDBJ databases">
        <authorList>
            <person name="Criscuolo A."/>
        </authorList>
    </citation>
    <scope>NUCLEOTIDE SEQUENCE [LARGE SCALE GENOMIC DNA]</scope>
    <source>
        <strain evidence="9">ACIP1116241</strain>
    </source>
</reference>
<dbReference type="GO" id="GO:0008254">
    <property type="term" value="F:3'-nucleotidase activity"/>
    <property type="evidence" value="ECO:0007669"/>
    <property type="project" value="TreeGrafter"/>
</dbReference>
<feature type="binding site" evidence="7">
    <location>
        <position position="96"/>
    </location>
    <ligand>
        <name>a divalent metal cation</name>
        <dbReference type="ChEBI" id="CHEBI:60240"/>
    </ligand>
</feature>
<keyword evidence="6 7" id="KW-0378">Hydrolase</keyword>
<dbReference type="OrthoDB" id="9780815at2"/>
<comment type="catalytic activity">
    <reaction evidence="1 7">
        <text>a ribonucleoside 5'-phosphate + H2O = a ribonucleoside + phosphate</text>
        <dbReference type="Rhea" id="RHEA:12484"/>
        <dbReference type="ChEBI" id="CHEBI:15377"/>
        <dbReference type="ChEBI" id="CHEBI:18254"/>
        <dbReference type="ChEBI" id="CHEBI:43474"/>
        <dbReference type="ChEBI" id="CHEBI:58043"/>
        <dbReference type="EC" id="3.1.3.5"/>
    </reaction>
</comment>
<dbReference type="PANTHER" id="PTHR30457:SF12">
    <property type="entry name" value="5'_3'-NUCLEOTIDASE SURE"/>
    <property type="match status" value="1"/>
</dbReference>
<evidence type="ECO:0000313" key="10">
    <source>
        <dbReference type="Proteomes" id="UP000270743"/>
    </source>
</evidence>
<comment type="cofactor">
    <cofactor evidence="7">
        <name>a divalent metal cation</name>
        <dbReference type="ChEBI" id="CHEBI:60240"/>
    </cofactor>
    <text evidence="7">Binds 1 divalent metal cation per subunit.</text>
</comment>
<evidence type="ECO:0000256" key="7">
    <source>
        <dbReference type="HAMAP-Rule" id="MF_00060"/>
    </source>
</evidence>
<dbReference type="InterPro" id="IPR030048">
    <property type="entry name" value="SurE"/>
</dbReference>
<keyword evidence="5 7" id="KW-0547">Nucleotide-binding</keyword>
<dbReference type="Pfam" id="PF01975">
    <property type="entry name" value="SurE"/>
    <property type="match status" value="1"/>
</dbReference>
<evidence type="ECO:0000259" key="8">
    <source>
        <dbReference type="Pfam" id="PF01975"/>
    </source>
</evidence>
<dbReference type="AlphaFoldDB" id="A0A3S4CLL3"/>
<feature type="binding site" evidence="7">
    <location>
        <position position="8"/>
    </location>
    <ligand>
        <name>a divalent metal cation</name>
        <dbReference type="ChEBI" id="CHEBI:60240"/>
    </ligand>
</feature>
<comment type="function">
    <text evidence="7">Nucleotidase that shows phosphatase activity on nucleoside 5'-monophosphates.</text>
</comment>
<dbReference type="Gene3D" id="3.40.1210.10">
    <property type="entry name" value="Survival protein SurE-like phosphatase/nucleotidase"/>
    <property type="match status" value="1"/>
</dbReference>
<proteinExistence type="inferred from homology"/>
<dbReference type="EC" id="3.1.3.5" evidence="7"/>
<keyword evidence="10" id="KW-1185">Reference proteome</keyword>
<name>A0A3S4CLL3_9RHOB</name>
<accession>A0A3S4CLL3</accession>
<comment type="similarity">
    <text evidence="2 7">Belongs to the SurE nucleotidase family.</text>
</comment>
<evidence type="ECO:0000256" key="6">
    <source>
        <dbReference type="ARBA" id="ARBA00022801"/>
    </source>
</evidence>
<organism evidence="9 10">
    <name type="scientific">Paracoccus haematequi</name>
    <dbReference type="NCBI Taxonomy" id="2491866"/>
    <lineage>
        <taxon>Bacteria</taxon>
        <taxon>Pseudomonadati</taxon>
        <taxon>Pseudomonadota</taxon>
        <taxon>Alphaproteobacteria</taxon>
        <taxon>Rhodobacterales</taxon>
        <taxon>Paracoccaceae</taxon>
        <taxon>Paracoccus</taxon>
    </lineage>
</organism>
<dbReference type="NCBIfam" id="NF010541">
    <property type="entry name" value="PRK13931.1"/>
    <property type="match status" value="1"/>
</dbReference>
<feature type="binding site" evidence="7">
    <location>
        <position position="9"/>
    </location>
    <ligand>
        <name>a divalent metal cation</name>
        <dbReference type="ChEBI" id="CHEBI:60240"/>
    </ligand>
</feature>
<dbReference type="GO" id="GO:0046872">
    <property type="term" value="F:metal ion binding"/>
    <property type="evidence" value="ECO:0007669"/>
    <property type="project" value="UniProtKB-UniRule"/>
</dbReference>
<dbReference type="Proteomes" id="UP000270743">
    <property type="component" value="Unassembled WGS sequence"/>
</dbReference>
<dbReference type="EMBL" id="UZWE01000059">
    <property type="protein sequence ID" value="VDS10340.1"/>
    <property type="molecule type" value="Genomic_DNA"/>
</dbReference>
<evidence type="ECO:0000256" key="3">
    <source>
        <dbReference type="ARBA" id="ARBA00022490"/>
    </source>
</evidence>
<dbReference type="HAMAP" id="MF_00060">
    <property type="entry name" value="SurE"/>
    <property type="match status" value="1"/>
</dbReference>
<evidence type="ECO:0000256" key="1">
    <source>
        <dbReference type="ARBA" id="ARBA00000815"/>
    </source>
</evidence>
<gene>
    <name evidence="7 9" type="primary">surE</name>
    <name evidence="9" type="ORF">PARHAE_03554</name>
</gene>
<evidence type="ECO:0000256" key="4">
    <source>
        <dbReference type="ARBA" id="ARBA00022723"/>
    </source>
</evidence>
<evidence type="ECO:0000256" key="2">
    <source>
        <dbReference type="ARBA" id="ARBA00011062"/>
    </source>
</evidence>
<dbReference type="InterPro" id="IPR002828">
    <property type="entry name" value="SurE-like_Pase/nucleotidase"/>
</dbReference>
<dbReference type="GO" id="GO:0005737">
    <property type="term" value="C:cytoplasm"/>
    <property type="evidence" value="ECO:0007669"/>
    <property type="project" value="UniProtKB-SubCell"/>
</dbReference>
<protein>
    <recommendedName>
        <fullName evidence="7">5'-nucleotidase SurE</fullName>
        <ecNumber evidence="7">3.1.3.5</ecNumber>
    </recommendedName>
    <alternativeName>
        <fullName evidence="7">Nucleoside 5'-monophosphate phosphohydrolase</fullName>
    </alternativeName>
</protein>
<dbReference type="NCBIfam" id="NF001490">
    <property type="entry name" value="PRK00346.1-4"/>
    <property type="match status" value="1"/>
</dbReference>
<dbReference type="InterPro" id="IPR036523">
    <property type="entry name" value="SurE-like_sf"/>
</dbReference>
<feature type="domain" description="Survival protein SurE-like phosphatase/nucleotidase" evidence="8">
    <location>
        <begin position="3"/>
        <end position="196"/>
    </location>
</feature>
<dbReference type="PANTHER" id="PTHR30457">
    <property type="entry name" value="5'-NUCLEOTIDASE SURE"/>
    <property type="match status" value="1"/>
</dbReference>
<sequence length="271" mass="28486">MRILITNDDGINAPGLAVLEEIAATLAGPSGQVWTVAPAFEQSGVAHCISYAHPTMVARLDERRYATEGSPADCVLAALCDIMADGPPDLVLSGVNRGNNSGENAMYSGTIGGAMEAALQGLPAIALSQYLGPQTASLADPFESARRHGAAVIRRLLDYGDWTSDADFRLFYNINFPPVPAAAVRGARVVRQGRRRGTNFGVVPYTAPNGRRFMWAAGGAQDAPAAPETDVAVNMDGFISVTPMRADLTCHASLLEMTNLFDDVPIGAGAP</sequence>
<keyword evidence="4 7" id="KW-0479">Metal-binding</keyword>